<dbReference type="InterPro" id="IPR050406">
    <property type="entry name" value="FGGY_Carb_Kinase"/>
</dbReference>
<organism evidence="7 8">
    <name type="scientific">Actinomadura namibiensis</name>
    <dbReference type="NCBI Taxonomy" id="182080"/>
    <lineage>
        <taxon>Bacteria</taxon>
        <taxon>Bacillati</taxon>
        <taxon>Actinomycetota</taxon>
        <taxon>Actinomycetes</taxon>
        <taxon>Streptosporangiales</taxon>
        <taxon>Thermomonosporaceae</taxon>
        <taxon>Actinomadura</taxon>
    </lineage>
</organism>
<comment type="caution">
    <text evidence="7">The sequence shown here is derived from an EMBL/GenBank/DDBJ whole genome shotgun (WGS) entry which is preliminary data.</text>
</comment>
<dbReference type="InterPro" id="IPR018485">
    <property type="entry name" value="FGGY_C"/>
</dbReference>
<dbReference type="InterPro" id="IPR000577">
    <property type="entry name" value="Carb_kinase_FGGY"/>
</dbReference>
<dbReference type="PANTHER" id="PTHR43095:SF5">
    <property type="entry name" value="XYLULOSE KINASE"/>
    <property type="match status" value="1"/>
</dbReference>
<gene>
    <name evidence="7" type="ORF">HNR61_004367</name>
</gene>
<dbReference type="InterPro" id="IPR043129">
    <property type="entry name" value="ATPase_NBD"/>
</dbReference>
<dbReference type="PANTHER" id="PTHR43095">
    <property type="entry name" value="SUGAR KINASE"/>
    <property type="match status" value="1"/>
</dbReference>
<dbReference type="GO" id="GO:0016301">
    <property type="term" value="F:kinase activity"/>
    <property type="evidence" value="ECO:0007669"/>
    <property type="project" value="UniProtKB-KW"/>
</dbReference>
<dbReference type="PIRSF" id="PIRSF000538">
    <property type="entry name" value="GlpK"/>
    <property type="match status" value="1"/>
</dbReference>
<dbReference type="AlphaFoldDB" id="A0A7W3QMP5"/>
<dbReference type="Pfam" id="PF02782">
    <property type="entry name" value="FGGY_C"/>
    <property type="match status" value="1"/>
</dbReference>
<evidence type="ECO:0000313" key="7">
    <source>
        <dbReference type="EMBL" id="MBA8952721.1"/>
    </source>
</evidence>
<keyword evidence="2" id="KW-0859">Xylose metabolism</keyword>
<feature type="domain" description="Carbohydrate kinase FGGY N-terminal" evidence="5">
    <location>
        <begin position="1"/>
        <end position="235"/>
    </location>
</feature>
<dbReference type="InterPro" id="IPR018484">
    <property type="entry name" value="FGGY_N"/>
</dbReference>
<protein>
    <submittedName>
        <fullName evidence="7">Sugar (Pentulose or hexulose) kinase</fullName>
    </submittedName>
</protein>
<feature type="domain" description="Carbohydrate kinase FGGY C-terminal" evidence="6">
    <location>
        <begin position="272"/>
        <end position="424"/>
    </location>
</feature>
<keyword evidence="8" id="KW-1185">Reference proteome</keyword>
<dbReference type="Pfam" id="PF00370">
    <property type="entry name" value="FGGY_N"/>
    <property type="match status" value="1"/>
</dbReference>
<dbReference type="Proteomes" id="UP000572680">
    <property type="component" value="Unassembled WGS sequence"/>
</dbReference>
<evidence type="ECO:0000256" key="1">
    <source>
        <dbReference type="ARBA" id="ARBA00009156"/>
    </source>
</evidence>
<keyword evidence="2" id="KW-0119">Carbohydrate metabolism</keyword>
<keyword evidence="4 7" id="KW-0418">Kinase</keyword>
<evidence type="ECO:0000259" key="5">
    <source>
        <dbReference type="Pfam" id="PF00370"/>
    </source>
</evidence>
<dbReference type="GO" id="GO:0042732">
    <property type="term" value="P:D-xylose metabolic process"/>
    <property type="evidence" value="ECO:0007669"/>
    <property type="project" value="UniProtKB-KW"/>
</dbReference>
<evidence type="ECO:0000256" key="2">
    <source>
        <dbReference type="ARBA" id="ARBA00022629"/>
    </source>
</evidence>
<dbReference type="EMBL" id="JACJIA010000005">
    <property type="protein sequence ID" value="MBA8952721.1"/>
    <property type="molecule type" value="Genomic_DNA"/>
</dbReference>
<sequence length="486" mass="49927">MFVGIDIGTSVVKAAAFDRDGRILAVERARAPLVAEGDRVEQDFEEVFAAVARVARAVCGGRAPALAGITAQGDGAWPVDAAGRPVRRGISWMDGRAAGIVAEWIADGTAEAVYRATGNTVFPGCAAPLLAWLDRNEPAVLDAAATAAYVKDVAFQRLTGVRATDVSDASVPFLDPRGRDYSPAVLEACGLGRRAGLFAPVHDPLPGAEAVAGGVLPAGTPVAAGPTDVTAAAIGGGVAEPGDGLLNIGTSLVCDVVTDVLDLSGEPSGFHFATAEPGRWLRVMAAMVGTAGLDWVLETTGTSHGELDAILDGTAPGAGGVAVLPFFAPSGERSPFVEPSARAEFTGVSLRTTRAELVRAVCEGTAYAARHLLEAAGLRGSVTVCGGGTGSAAWLRMFADVLGRPVRVAAGPETGARGAVLAAADRHGIELDTTAWTRPSATVDPDPGRAAFHERGYADHLDRVARARDRWAARARPYSTRSALES</sequence>
<name>A0A7W3QMP5_ACTNM</name>
<evidence type="ECO:0000256" key="3">
    <source>
        <dbReference type="ARBA" id="ARBA00022679"/>
    </source>
</evidence>
<evidence type="ECO:0000256" key="4">
    <source>
        <dbReference type="ARBA" id="ARBA00022777"/>
    </source>
</evidence>
<dbReference type="SUPFAM" id="SSF53067">
    <property type="entry name" value="Actin-like ATPase domain"/>
    <property type="match status" value="2"/>
</dbReference>
<evidence type="ECO:0000313" key="8">
    <source>
        <dbReference type="Proteomes" id="UP000572680"/>
    </source>
</evidence>
<accession>A0A7W3QMP5</accession>
<reference evidence="7 8" key="1">
    <citation type="submission" date="2020-08" db="EMBL/GenBank/DDBJ databases">
        <title>Genomic Encyclopedia of Type Strains, Phase IV (KMG-IV): sequencing the most valuable type-strain genomes for metagenomic binning, comparative biology and taxonomic classification.</title>
        <authorList>
            <person name="Goeker M."/>
        </authorList>
    </citation>
    <scope>NUCLEOTIDE SEQUENCE [LARGE SCALE GENOMIC DNA]</scope>
    <source>
        <strain evidence="7 8">DSM 44197</strain>
    </source>
</reference>
<evidence type="ECO:0000259" key="6">
    <source>
        <dbReference type="Pfam" id="PF02782"/>
    </source>
</evidence>
<proteinExistence type="inferred from homology"/>
<dbReference type="Gene3D" id="3.30.420.40">
    <property type="match status" value="2"/>
</dbReference>
<comment type="similarity">
    <text evidence="1">Belongs to the FGGY kinase family.</text>
</comment>
<dbReference type="RefSeq" id="WP_182844967.1">
    <property type="nucleotide sequence ID" value="NZ_JACJIA010000005.1"/>
</dbReference>
<keyword evidence="3" id="KW-0808">Transferase</keyword>